<dbReference type="FunFam" id="3.90.1640.10:FF:000002">
    <property type="entry name" value="Cyclic-di-AMP phosphodiesterase"/>
    <property type="match status" value="1"/>
</dbReference>
<dbReference type="Pfam" id="PF24898">
    <property type="entry name" value="GGDEF_GdpP"/>
    <property type="match status" value="1"/>
</dbReference>
<gene>
    <name evidence="6" type="ORF">IAB89_06600</name>
</gene>
<dbReference type="Gene3D" id="3.30.450.20">
    <property type="entry name" value="PAS domain"/>
    <property type="match status" value="1"/>
</dbReference>
<keyword evidence="3" id="KW-0812">Transmembrane</keyword>
<comment type="subcellular location">
    <subcellularLocation>
        <location evidence="1">Cell membrane</location>
    </subcellularLocation>
</comment>
<sequence>MAGISWFQGNTALFAVELVAAALAVAAVILSTEHFKAYVAAALKSAKSVLGAEEYGNLRDFTMPVAVIGEADDIVWVNDAFLATVSPGRELRGESVLKLIYPKTLQQLLEAGGTDIALEDRQFTVFASRTESGAILYFVDDTYYKEINREFEETRPVVALAYFDNREELARDSSGMEDARIASEVESCVNEWAVSMGGFCKRLSGGRYLILTDEGHLRTAMENRFEVLDAVRRVKGGENRSATISMGVARGAASLQEAERWSRAALDMALGRGGDQVAVKQKGGAYSFFGGLSKGVEKRDKVRTRVIAATLADHARASDCIFLMGHKFSDLDAVGAAVGLWSAMTKAVGMPAYVVINRGQTLAGPVVESIESQGPDSPHVFISPAEAVAMVTPKSLLIVVDTHSQDFVESPELLDACQRVVVIDHHRMMVRHIENALVFYHEPYASSASEMVAELVQYLGENCLNRREAGALLSGITLDTKNFVLKTGVRTFEAAAYLRRRGADTVEVKRMFSDSIEAYKKKYEIVSNAEISDSCAIASAREEFSDIRVISAQAADELLSIQGVKASFVIFPSGGQVNISARSLGEVNVQLIMEALGGGGHLTMAATQLTGVGIEEGRRILKGAIRNVMERALPAKDS</sequence>
<dbReference type="InterPro" id="IPR001667">
    <property type="entry name" value="DDH_dom"/>
</dbReference>
<organism evidence="6 7">
    <name type="scientific">Candidatus Caccousia avicola</name>
    <dbReference type="NCBI Taxonomy" id="2840721"/>
    <lineage>
        <taxon>Bacteria</taxon>
        <taxon>Bacillati</taxon>
        <taxon>Bacillota</taxon>
        <taxon>Clostridia</taxon>
        <taxon>Eubacteriales</taxon>
        <taxon>Oscillospiraceae</taxon>
        <taxon>Oscillospiraceae incertae sedis</taxon>
        <taxon>Candidatus Caccousia</taxon>
    </lineage>
</organism>
<dbReference type="AlphaFoldDB" id="A0A9D1AMU6"/>
<proteinExistence type="inferred from homology"/>
<comment type="similarity">
    <text evidence="1">Belongs to the GdpP/PdeA phosphodiesterase family.</text>
</comment>
<keyword evidence="1 3" id="KW-0472">Membrane</keyword>
<dbReference type="Pfam" id="PF01368">
    <property type="entry name" value="DHH"/>
    <property type="match status" value="1"/>
</dbReference>
<dbReference type="PANTHER" id="PTHR47618">
    <property type="entry name" value="BIFUNCTIONAL OLIGORIBONUCLEASE AND PAP PHOSPHATASE NRNA"/>
    <property type="match status" value="1"/>
</dbReference>
<dbReference type="EC" id="3.1.4.-" evidence="1"/>
<feature type="binding site" evidence="2">
    <location>
        <position position="326"/>
    </location>
    <ligand>
        <name>Mn(2+)</name>
        <dbReference type="ChEBI" id="CHEBI:29035"/>
        <label>1</label>
    </ligand>
</feature>
<evidence type="ECO:0000256" key="3">
    <source>
        <dbReference type="SAM" id="Phobius"/>
    </source>
</evidence>
<dbReference type="GO" id="GO:0003676">
    <property type="term" value="F:nucleic acid binding"/>
    <property type="evidence" value="ECO:0007669"/>
    <property type="project" value="UniProtKB-UniRule"/>
</dbReference>
<protein>
    <recommendedName>
        <fullName evidence="1">Cyclic-di-AMP phosphodiesterase</fullName>
        <ecNumber evidence="1">3.1.4.-</ecNumber>
    </recommendedName>
</protein>
<feature type="domain" description="DHHA1" evidence="5">
    <location>
        <begin position="550"/>
        <end position="616"/>
    </location>
</feature>
<accession>A0A9D1AMU6</accession>
<comment type="function">
    <text evidence="1">Has phosphodiesterase (PDE) activity against cyclic-di-AMP (c-di-AMP).</text>
</comment>
<feature type="binding site" evidence="2">
    <location>
        <position position="479"/>
    </location>
    <ligand>
        <name>Mn(2+)</name>
        <dbReference type="ChEBI" id="CHEBI:29035"/>
        <label>2</label>
    </ligand>
</feature>
<dbReference type="Gene3D" id="3.90.1640.10">
    <property type="entry name" value="inorganic pyrophosphatase (n-terminal core)"/>
    <property type="match status" value="1"/>
</dbReference>
<reference evidence="6" key="2">
    <citation type="journal article" date="2021" name="PeerJ">
        <title>Extensive microbial diversity within the chicken gut microbiome revealed by metagenomics and culture.</title>
        <authorList>
            <person name="Gilroy R."/>
            <person name="Ravi A."/>
            <person name="Getino M."/>
            <person name="Pursley I."/>
            <person name="Horton D.L."/>
            <person name="Alikhan N.F."/>
            <person name="Baker D."/>
            <person name="Gharbi K."/>
            <person name="Hall N."/>
            <person name="Watson M."/>
            <person name="Adriaenssens E.M."/>
            <person name="Foster-Nyarko E."/>
            <person name="Jarju S."/>
            <person name="Secka A."/>
            <person name="Antonio M."/>
            <person name="Oren A."/>
            <person name="Chaudhuri R.R."/>
            <person name="La Ragione R."/>
            <person name="Hildebrand F."/>
            <person name="Pallen M.J."/>
        </authorList>
    </citation>
    <scope>NUCLEOTIDE SEQUENCE</scope>
    <source>
        <strain evidence="6">ChiSxjej1B13-7958</strain>
    </source>
</reference>
<dbReference type="InterPro" id="IPR038763">
    <property type="entry name" value="DHH_sf"/>
</dbReference>
<dbReference type="PANTHER" id="PTHR47618:SF2">
    <property type="entry name" value="CYCLIC-DI-AMP PHOSPHODIESTERASE GDPP"/>
    <property type="match status" value="1"/>
</dbReference>
<dbReference type="InterPro" id="IPR003156">
    <property type="entry name" value="DHHA1_dom"/>
</dbReference>
<evidence type="ECO:0000259" key="5">
    <source>
        <dbReference type="Pfam" id="PF02272"/>
    </source>
</evidence>
<keyword evidence="2" id="KW-0464">Manganese</keyword>
<keyword evidence="1" id="KW-0378">Hydrolase</keyword>
<reference evidence="6" key="1">
    <citation type="submission" date="2020-10" db="EMBL/GenBank/DDBJ databases">
        <authorList>
            <person name="Gilroy R."/>
        </authorList>
    </citation>
    <scope>NUCLEOTIDE SEQUENCE</scope>
    <source>
        <strain evidence="6">ChiSxjej1B13-7958</strain>
    </source>
</reference>
<evidence type="ECO:0000313" key="7">
    <source>
        <dbReference type="Proteomes" id="UP000824242"/>
    </source>
</evidence>
<dbReference type="InterPro" id="IPR014528">
    <property type="entry name" value="GdpP/PdeA"/>
</dbReference>
<dbReference type="GO" id="GO:0046872">
    <property type="term" value="F:metal ion binding"/>
    <property type="evidence" value="ECO:0007669"/>
    <property type="project" value="UniProtKB-KW"/>
</dbReference>
<keyword evidence="3" id="KW-1133">Transmembrane helix</keyword>
<evidence type="ECO:0000256" key="1">
    <source>
        <dbReference type="PIRNR" id="PIRNR026583"/>
    </source>
</evidence>
<dbReference type="InterPro" id="IPR051319">
    <property type="entry name" value="Oligoribo/pAp-PDE_c-di-AMP_PDE"/>
</dbReference>
<feature type="binding site" evidence="2">
    <location>
        <position position="425"/>
    </location>
    <ligand>
        <name>Mn(2+)</name>
        <dbReference type="ChEBI" id="CHEBI:29035"/>
        <label>2</label>
    </ligand>
</feature>
<dbReference type="Proteomes" id="UP000824242">
    <property type="component" value="Unassembled WGS sequence"/>
</dbReference>
<name>A0A9D1AMU6_9FIRM</name>
<dbReference type="EMBL" id="DVGZ01000069">
    <property type="protein sequence ID" value="HIR47314.1"/>
    <property type="molecule type" value="Genomic_DNA"/>
</dbReference>
<feature type="transmembrane region" description="Helical" evidence="3">
    <location>
        <begin position="12"/>
        <end position="30"/>
    </location>
</feature>
<feature type="binding site" evidence="2">
    <location>
        <position position="401"/>
    </location>
    <ligand>
        <name>Mn(2+)</name>
        <dbReference type="ChEBI" id="CHEBI:29035"/>
        <label>1</label>
    </ligand>
</feature>
<dbReference type="GO" id="GO:0005886">
    <property type="term" value="C:plasma membrane"/>
    <property type="evidence" value="ECO:0007669"/>
    <property type="project" value="UniProtKB-SubCell"/>
</dbReference>
<feature type="binding site" evidence="2">
    <location>
        <position position="332"/>
    </location>
    <ligand>
        <name>Mn(2+)</name>
        <dbReference type="ChEBI" id="CHEBI:29035"/>
        <label>2</label>
    </ligand>
</feature>
<feature type="domain" description="DDH" evidence="4">
    <location>
        <begin position="321"/>
        <end position="476"/>
    </location>
</feature>
<dbReference type="PIRSF" id="PIRSF026583">
    <property type="entry name" value="YybT"/>
    <property type="match status" value="1"/>
</dbReference>
<evidence type="ECO:0000259" key="4">
    <source>
        <dbReference type="Pfam" id="PF01368"/>
    </source>
</evidence>
<dbReference type="SUPFAM" id="SSF64182">
    <property type="entry name" value="DHH phosphoesterases"/>
    <property type="match status" value="1"/>
</dbReference>
<comment type="catalytic activity">
    <reaction evidence="1">
        <text>3',3'-c-di-AMP + H2O = 5'-O-phosphonoadenylyl-(3'-&gt;5')-adenosine + H(+)</text>
        <dbReference type="Rhea" id="RHEA:54420"/>
        <dbReference type="ChEBI" id="CHEBI:15377"/>
        <dbReference type="ChEBI" id="CHEBI:15378"/>
        <dbReference type="ChEBI" id="CHEBI:71500"/>
        <dbReference type="ChEBI" id="CHEBI:138171"/>
    </reaction>
</comment>
<dbReference type="GO" id="GO:0016787">
    <property type="term" value="F:hydrolase activity"/>
    <property type="evidence" value="ECO:0007669"/>
    <property type="project" value="UniProtKB-UniRule"/>
</dbReference>
<evidence type="ECO:0000256" key="2">
    <source>
        <dbReference type="PIRSR" id="PIRSR026583-50"/>
    </source>
</evidence>
<evidence type="ECO:0000313" key="6">
    <source>
        <dbReference type="EMBL" id="HIR47314.1"/>
    </source>
</evidence>
<keyword evidence="1" id="KW-1003">Cell membrane</keyword>
<comment type="cofactor">
    <cofactor evidence="2">
        <name>Mn(2+)</name>
        <dbReference type="ChEBI" id="CHEBI:29035"/>
    </cofactor>
    <text evidence="2">For phosphodiesterase activity, probably binds 2 Mn(2+) per subunit.</text>
</comment>
<dbReference type="Pfam" id="PF02272">
    <property type="entry name" value="DHHA1"/>
    <property type="match status" value="1"/>
</dbReference>
<keyword evidence="2" id="KW-0479">Metal-binding</keyword>
<feature type="binding site" evidence="2">
    <location>
        <position position="401"/>
    </location>
    <ligand>
        <name>Mn(2+)</name>
        <dbReference type="ChEBI" id="CHEBI:29035"/>
        <label>2</label>
    </ligand>
</feature>
<feature type="binding site" evidence="2">
    <location>
        <position position="330"/>
    </location>
    <ligand>
        <name>Mn(2+)</name>
        <dbReference type="ChEBI" id="CHEBI:29035"/>
        <label>1</label>
    </ligand>
</feature>
<dbReference type="Gene3D" id="3.10.310.30">
    <property type="match status" value="1"/>
</dbReference>
<comment type="caution">
    <text evidence="6">The sequence shown here is derived from an EMBL/GenBank/DDBJ whole genome shotgun (WGS) entry which is preliminary data.</text>
</comment>